<protein>
    <submittedName>
        <fullName evidence="3">16071_t:CDS:1</fullName>
    </submittedName>
</protein>
<dbReference type="GO" id="GO:0046983">
    <property type="term" value="F:protein dimerization activity"/>
    <property type="evidence" value="ECO:0007669"/>
    <property type="project" value="InterPro"/>
</dbReference>
<organism evidence="3 4">
    <name type="scientific">Cetraspora pellucida</name>
    <dbReference type="NCBI Taxonomy" id="1433469"/>
    <lineage>
        <taxon>Eukaryota</taxon>
        <taxon>Fungi</taxon>
        <taxon>Fungi incertae sedis</taxon>
        <taxon>Mucoromycota</taxon>
        <taxon>Glomeromycotina</taxon>
        <taxon>Glomeromycetes</taxon>
        <taxon>Diversisporales</taxon>
        <taxon>Gigasporaceae</taxon>
        <taxon>Cetraspora</taxon>
    </lineage>
</organism>
<evidence type="ECO:0000256" key="1">
    <source>
        <dbReference type="SAM" id="MobiDB-lite"/>
    </source>
</evidence>
<reference evidence="3" key="1">
    <citation type="submission" date="2021-06" db="EMBL/GenBank/DDBJ databases">
        <authorList>
            <person name="Kallberg Y."/>
            <person name="Tangrot J."/>
            <person name="Rosling A."/>
        </authorList>
    </citation>
    <scope>NUCLEOTIDE SEQUENCE</scope>
    <source>
        <strain evidence="3">FL966</strain>
    </source>
</reference>
<evidence type="ECO:0000259" key="2">
    <source>
        <dbReference type="Pfam" id="PF05699"/>
    </source>
</evidence>
<feature type="non-terminal residue" evidence="3">
    <location>
        <position position="1"/>
    </location>
</feature>
<dbReference type="AlphaFoldDB" id="A0A9N9KJI0"/>
<proteinExistence type="predicted"/>
<accession>A0A9N9KJI0</accession>
<dbReference type="InterPro" id="IPR012337">
    <property type="entry name" value="RNaseH-like_sf"/>
</dbReference>
<name>A0A9N9KJI0_9GLOM</name>
<dbReference type="Proteomes" id="UP000789759">
    <property type="component" value="Unassembled WGS sequence"/>
</dbReference>
<dbReference type="SUPFAM" id="SSF53098">
    <property type="entry name" value="Ribonuclease H-like"/>
    <property type="match status" value="1"/>
</dbReference>
<gene>
    <name evidence="3" type="ORF">CPELLU_LOCUS21336</name>
</gene>
<dbReference type="EMBL" id="CAJVQA010077484">
    <property type="protein sequence ID" value="CAG8836017.1"/>
    <property type="molecule type" value="Genomic_DNA"/>
</dbReference>
<feature type="region of interest" description="Disordered" evidence="1">
    <location>
        <begin position="1"/>
        <end position="24"/>
    </location>
</feature>
<feature type="non-terminal residue" evidence="3">
    <location>
        <position position="74"/>
    </location>
</feature>
<dbReference type="OrthoDB" id="2444731at2759"/>
<sequence>IKNKYEDQYAPPPDQEASSSSSSTWWVNESNYLNLAKYARDCLPIPATSVPSEQIFSISGEMITEKRNRLDGKT</sequence>
<feature type="domain" description="HAT C-terminal dimerisation" evidence="2">
    <location>
        <begin position="21"/>
        <end position="73"/>
    </location>
</feature>
<keyword evidence="4" id="KW-1185">Reference proteome</keyword>
<comment type="caution">
    <text evidence="3">The sequence shown here is derived from an EMBL/GenBank/DDBJ whole genome shotgun (WGS) entry which is preliminary data.</text>
</comment>
<dbReference type="InterPro" id="IPR008906">
    <property type="entry name" value="HATC_C_dom"/>
</dbReference>
<dbReference type="Pfam" id="PF05699">
    <property type="entry name" value="Dimer_Tnp_hAT"/>
    <property type="match status" value="1"/>
</dbReference>
<evidence type="ECO:0000313" key="3">
    <source>
        <dbReference type="EMBL" id="CAG8836017.1"/>
    </source>
</evidence>
<evidence type="ECO:0000313" key="4">
    <source>
        <dbReference type="Proteomes" id="UP000789759"/>
    </source>
</evidence>